<dbReference type="Gene3D" id="3.40.640.10">
    <property type="entry name" value="Type I PLP-dependent aspartate aminotransferase-like (Major domain)"/>
    <property type="match status" value="1"/>
</dbReference>
<name>A0A6A8A754_9HYPH</name>
<accession>A0A6A8A754</accession>
<evidence type="ECO:0000256" key="4">
    <source>
        <dbReference type="ARBA" id="ARBA00022679"/>
    </source>
</evidence>
<keyword evidence="4 7" id="KW-0808">Transferase</keyword>
<dbReference type="NCBIfam" id="NF005682">
    <property type="entry name" value="PRK07480.1"/>
    <property type="match status" value="1"/>
</dbReference>
<dbReference type="PANTHER" id="PTHR43094:SF1">
    <property type="entry name" value="AMINOTRANSFERASE CLASS-III"/>
    <property type="match status" value="1"/>
</dbReference>
<gene>
    <name evidence="7" type="ORF">GAO09_06490</name>
</gene>
<protein>
    <submittedName>
        <fullName evidence="7">Aminotransferase class III-fold pyridoxal phosphate-dependent enzyme</fullName>
    </submittedName>
</protein>
<dbReference type="PIRSF" id="PIRSF000521">
    <property type="entry name" value="Transaminase_4ab_Lys_Orn"/>
    <property type="match status" value="1"/>
</dbReference>
<comment type="cofactor">
    <cofactor evidence="1">
        <name>pyridoxal 5'-phosphate</name>
        <dbReference type="ChEBI" id="CHEBI:597326"/>
    </cofactor>
</comment>
<evidence type="ECO:0000256" key="6">
    <source>
        <dbReference type="RuleBase" id="RU003560"/>
    </source>
</evidence>
<dbReference type="InterPro" id="IPR015421">
    <property type="entry name" value="PyrdxlP-dep_Trfase_major"/>
</dbReference>
<dbReference type="CDD" id="cd00610">
    <property type="entry name" value="OAT_like"/>
    <property type="match status" value="1"/>
</dbReference>
<organism evidence="7 8">
    <name type="scientific">Endobacterium cereale</name>
    <dbReference type="NCBI Taxonomy" id="2663029"/>
    <lineage>
        <taxon>Bacteria</taxon>
        <taxon>Pseudomonadati</taxon>
        <taxon>Pseudomonadota</taxon>
        <taxon>Alphaproteobacteria</taxon>
        <taxon>Hyphomicrobiales</taxon>
        <taxon>Rhizobiaceae</taxon>
        <taxon>Endobacterium</taxon>
    </lineage>
</organism>
<sequence length="479" mass="52152">MRKPSVSCCGDPLVAIKNPLHNHETEPAVTAKLSNLAAIDAAHHMHPFNRMTEMNEKGARLIARGEGVYIFDGSGKKYLDAFAGLWCVNVGYGRTEITDAVARQMQELPYYNTFFGTTTEPATLLSQKVTEHAGPNINRVFFTNSGSEATDTWFRLARVYWKAQGKSEKVQVIARRNGYHGSTVAGASLGGMKLMHEQGNLPIEGIHHIGQPYWFAEGGDLSPEEFGLKMARELEAKIDELGEDKVAAFVAEPVQGAGGVIVPPSTYWPEIARICKARNILLIIDEVICGFGRLGEWFGHQHFGVEPDMAPIAKGLSSGYLPIGGVLISDRVADVLAAEEIHHGYTYSGHPVAASAALANLAILENEGLVGRVRDDIGPYFAKAWKSLEDHEVVGEAQVVGLMGGLQLSPDKSIRARYAKPDDAGVLVRNHCLENGLVMRATSDRMLASPPLVISHAEVDEMIEKLRGGLDHLREARMA</sequence>
<evidence type="ECO:0000313" key="7">
    <source>
        <dbReference type="EMBL" id="MQY45708.1"/>
    </source>
</evidence>
<evidence type="ECO:0000256" key="5">
    <source>
        <dbReference type="ARBA" id="ARBA00022898"/>
    </source>
</evidence>
<keyword evidence="3 7" id="KW-0032">Aminotransferase</keyword>
<proteinExistence type="inferred from homology"/>
<dbReference type="Pfam" id="PF00202">
    <property type="entry name" value="Aminotran_3"/>
    <property type="match status" value="1"/>
</dbReference>
<comment type="similarity">
    <text evidence="2 6">Belongs to the class-III pyridoxal-phosphate-dependent aminotransferase family.</text>
</comment>
<dbReference type="PANTHER" id="PTHR43094">
    <property type="entry name" value="AMINOTRANSFERASE"/>
    <property type="match status" value="1"/>
</dbReference>
<dbReference type="Proteomes" id="UP000435138">
    <property type="component" value="Unassembled WGS sequence"/>
</dbReference>
<dbReference type="InterPro" id="IPR015424">
    <property type="entry name" value="PyrdxlP-dep_Trfase"/>
</dbReference>
<dbReference type="SUPFAM" id="SSF53383">
    <property type="entry name" value="PLP-dependent transferases"/>
    <property type="match status" value="1"/>
</dbReference>
<dbReference type="InterPro" id="IPR005814">
    <property type="entry name" value="Aminotrans_3"/>
</dbReference>
<keyword evidence="5 6" id="KW-0663">Pyridoxal phosphate</keyword>
<dbReference type="InterPro" id="IPR049704">
    <property type="entry name" value="Aminotrans_3_PPA_site"/>
</dbReference>
<dbReference type="Gene3D" id="3.90.1150.10">
    <property type="entry name" value="Aspartate Aminotransferase, domain 1"/>
    <property type="match status" value="1"/>
</dbReference>
<dbReference type="InterPro" id="IPR015422">
    <property type="entry name" value="PyrdxlP-dep_Trfase_small"/>
</dbReference>
<evidence type="ECO:0000256" key="3">
    <source>
        <dbReference type="ARBA" id="ARBA00022576"/>
    </source>
</evidence>
<evidence type="ECO:0000256" key="2">
    <source>
        <dbReference type="ARBA" id="ARBA00008954"/>
    </source>
</evidence>
<comment type="caution">
    <text evidence="7">The sequence shown here is derived from an EMBL/GenBank/DDBJ whole genome shotgun (WGS) entry which is preliminary data.</text>
</comment>
<dbReference type="PROSITE" id="PS00600">
    <property type="entry name" value="AA_TRANSFER_CLASS_3"/>
    <property type="match status" value="1"/>
</dbReference>
<dbReference type="GO" id="GO:0008483">
    <property type="term" value="F:transaminase activity"/>
    <property type="evidence" value="ECO:0007669"/>
    <property type="project" value="UniProtKB-KW"/>
</dbReference>
<dbReference type="GO" id="GO:0030170">
    <property type="term" value="F:pyridoxal phosphate binding"/>
    <property type="evidence" value="ECO:0007669"/>
    <property type="project" value="InterPro"/>
</dbReference>
<keyword evidence="8" id="KW-1185">Reference proteome</keyword>
<reference evidence="7 8" key="1">
    <citation type="submission" date="2019-11" db="EMBL/GenBank/DDBJ databases">
        <title>Genome analysis of Rhizobacterium cereale a novel genus and species isolated from maize roots in North Spain.</title>
        <authorList>
            <person name="Menendez E."/>
            <person name="Flores-Felix J.D."/>
            <person name="Ramirez-Bahena M.-H."/>
            <person name="Igual J.M."/>
            <person name="Garcia-Fraile P."/>
            <person name="Peix A."/>
            <person name="Velazquez E."/>
        </authorList>
    </citation>
    <scope>NUCLEOTIDE SEQUENCE [LARGE SCALE GENOMIC DNA]</scope>
    <source>
        <strain evidence="7 8">RZME27</strain>
    </source>
</reference>
<dbReference type="FunFam" id="3.40.640.10:FF:000014">
    <property type="entry name" value="Adenosylmethionine-8-amino-7-oxononanoate aminotransferase, probable"/>
    <property type="match status" value="1"/>
</dbReference>
<evidence type="ECO:0000313" key="8">
    <source>
        <dbReference type="Proteomes" id="UP000435138"/>
    </source>
</evidence>
<evidence type="ECO:0000256" key="1">
    <source>
        <dbReference type="ARBA" id="ARBA00001933"/>
    </source>
</evidence>
<dbReference type="AlphaFoldDB" id="A0A6A8A754"/>
<dbReference type="EMBL" id="WIXI01000036">
    <property type="protein sequence ID" value="MQY45708.1"/>
    <property type="molecule type" value="Genomic_DNA"/>
</dbReference>